<reference evidence="1 2" key="1">
    <citation type="journal article" date="2022" name="ISME Commun">
        <title>Vulcanimicrobium alpinus gen. nov. sp. nov., the first cultivated representative of the candidate phylum 'Eremiobacterota', is a metabolically versatile aerobic anoxygenic phototroph.</title>
        <authorList>
            <person name="Yabe S."/>
            <person name="Muto K."/>
            <person name="Abe K."/>
            <person name="Yokota A."/>
            <person name="Staudigel H."/>
            <person name="Tebo B.M."/>
        </authorList>
    </citation>
    <scope>NUCLEOTIDE SEQUENCE [LARGE SCALE GENOMIC DNA]</scope>
    <source>
        <strain evidence="1 2">WC8-2</strain>
    </source>
</reference>
<dbReference type="EMBL" id="AP025523">
    <property type="protein sequence ID" value="BDE06364.1"/>
    <property type="molecule type" value="Genomic_DNA"/>
</dbReference>
<organism evidence="1 2">
    <name type="scientific">Vulcanimicrobium alpinum</name>
    <dbReference type="NCBI Taxonomy" id="3016050"/>
    <lineage>
        <taxon>Bacteria</taxon>
        <taxon>Bacillati</taxon>
        <taxon>Vulcanimicrobiota</taxon>
        <taxon>Vulcanimicrobiia</taxon>
        <taxon>Vulcanimicrobiales</taxon>
        <taxon>Vulcanimicrobiaceae</taxon>
        <taxon>Vulcanimicrobium</taxon>
    </lineage>
</organism>
<dbReference type="AlphaFoldDB" id="A0AAN1XVW9"/>
<name>A0AAN1XVW9_UNVUL</name>
<dbReference type="RefSeq" id="WP_317997329.1">
    <property type="nucleotide sequence ID" value="NZ_AP025523.1"/>
</dbReference>
<proteinExistence type="predicted"/>
<keyword evidence="2" id="KW-1185">Reference proteome</keyword>
<protein>
    <recommendedName>
        <fullName evidence="3">DUF1292 domain-containing protein</fullName>
    </recommendedName>
</protein>
<dbReference type="KEGG" id="vab:WPS_16400"/>
<evidence type="ECO:0000313" key="2">
    <source>
        <dbReference type="Proteomes" id="UP001317532"/>
    </source>
</evidence>
<dbReference type="Proteomes" id="UP001317532">
    <property type="component" value="Chromosome"/>
</dbReference>
<accession>A0AAN1XVW9</accession>
<evidence type="ECO:0000313" key="1">
    <source>
        <dbReference type="EMBL" id="BDE06364.1"/>
    </source>
</evidence>
<evidence type="ECO:0008006" key="3">
    <source>
        <dbReference type="Google" id="ProtNLM"/>
    </source>
</evidence>
<sequence length="71" mass="7930">MEDGTQHAFEVVGLVEDDENNAYAVCYNDKADEFVVTDQFGELLDDDDLAQEILDDFFVLAEESSPPEEPA</sequence>
<gene>
    <name evidence="1" type="ORF">WPS_16400</name>
</gene>